<feature type="domain" description="YbhG-like alpha-helical hairpin" evidence="4">
    <location>
        <begin position="66"/>
        <end position="188"/>
    </location>
</feature>
<name>A0ABV5JIR7_9RHOB</name>
<evidence type="ECO:0000256" key="2">
    <source>
        <dbReference type="ARBA" id="ARBA00023054"/>
    </source>
</evidence>
<dbReference type="EMBL" id="JBHMEA010000042">
    <property type="protein sequence ID" value="MFB9232658.1"/>
    <property type="molecule type" value="Genomic_DNA"/>
</dbReference>
<evidence type="ECO:0000256" key="1">
    <source>
        <dbReference type="ARBA" id="ARBA00004196"/>
    </source>
</evidence>
<dbReference type="Gene3D" id="1.10.287.470">
    <property type="entry name" value="Helix hairpin bin"/>
    <property type="match status" value="1"/>
</dbReference>
<protein>
    <submittedName>
        <fullName evidence="5">HlyD family secretion protein</fullName>
    </submittedName>
</protein>
<evidence type="ECO:0000259" key="4">
    <source>
        <dbReference type="Pfam" id="PF25881"/>
    </source>
</evidence>
<sequence length="317" mass="33842">MTAFLCSIPLISALFTVCSPPLPLATGYVEGEYVLIAPVATTQIETIHVRRGDTVAAGQILATTEQRDAEINLAETVAALAGAESQLANLLEGRREDEIHVIEASLASARAQASEVEKEVARFESLLAREIVSQAQFDAVATARDVAVARVSEMEANLAVARLPARPNEIAAAEANVAQVRAHRDAAAWQLEKRILNAPAAGTVFEILRTAGEVAGPQAPVISMLPEGAVVLRLYVPEPAISGISLGARLRVNCDGCSDEARATVTYISDSPEFTPPVIYSVENRQKLVYLIEARPDTTADALKPGQIVDVDYLDHE</sequence>
<proteinExistence type="predicted"/>
<comment type="subcellular location">
    <subcellularLocation>
        <location evidence="1">Cell envelope</location>
    </subcellularLocation>
</comment>
<evidence type="ECO:0000313" key="6">
    <source>
        <dbReference type="Proteomes" id="UP001589683"/>
    </source>
</evidence>
<dbReference type="Gene3D" id="2.40.50.100">
    <property type="match status" value="1"/>
</dbReference>
<dbReference type="Gene3D" id="2.40.30.170">
    <property type="match status" value="1"/>
</dbReference>
<dbReference type="InterPro" id="IPR059052">
    <property type="entry name" value="HH_YbhG-like"/>
</dbReference>
<dbReference type="Proteomes" id="UP001589683">
    <property type="component" value="Unassembled WGS sequence"/>
</dbReference>
<organism evidence="5 6">
    <name type="scientific">Pseudohalocynthiibacter aestuariivivens</name>
    <dbReference type="NCBI Taxonomy" id="1591409"/>
    <lineage>
        <taxon>Bacteria</taxon>
        <taxon>Pseudomonadati</taxon>
        <taxon>Pseudomonadota</taxon>
        <taxon>Alphaproteobacteria</taxon>
        <taxon>Rhodobacterales</taxon>
        <taxon>Paracoccaceae</taxon>
        <taxon>Pseudohalocynthiibacter</taxon>
    </lineage>
</organism>
<reference evidence="5 6" key="1">
    <citation type="submission" date="2024-09" db="EMBL/GenBank/DDBJ databases">
        <authorList>
            <person name="Sun Q."/>
            <person name="Mori K."/>
        </authorList>
    </citation>
    <scope>NUCLEOTIDE SEQUENCE [LARGE SCALE GENOMIC DNA]</scope>
    <source>
        <strain evidence="5 6">CECT 8726</strain>
    </source>
</reference>
<dbReference type="Pfam" id="PF25881">
    <property type="entry name" value="HH_YBHG"/>
    <property type="match status" value="1"/>
</dbReference>
<dbReference type="PANTHER" id="PTHR32347:SF23">
    <property type="entry name" value="BLL5650 PROTEIN"/>
    <property type="match status" value="1"/>
</dbReference>
<keyword evidence="2 3" id="KW-0175">Coiled coil</keyword>
<feature type="coiled-coil region" evidence="3">
    <location>
        <begin position="99"/>
        <end position="126"/>
    </location>
</feature>
<dbReference type="RefSeq" id="WP_213890344.1">
    <property type="nucleotide sequence ID" value="NZ_JAGFNU010000010.1"/>
</dbReference>
<comment type="caution">
    <text evidence="5">The sequence shown here is derived from an EMBL/GenBank/DDBJ whole genome shotgun (WGS) entry which is preliminary data.</text>
</comment>
<gene>
    <name evidence="5" type="ORF">ACFFUT_12755</name>
</gene>
<evidence type="ECO:0000256" key="3">
    <source>
        <dbReference type="SAM" id="Coils"/>
    </source>
</evidence>
<dbReference type="PANTHER" id="PTHR32347">
    <property type="entry name" value="EFFLUX SYSTEM COMPONENT YKNX-RELATED"/>
    <property type="match status" value="1"/>
</dbReference>
<accession>A0ABV5JIR7</accession>
<dbReference type="InterPro" id="IPR050465">
    <property type="entry name" value="UPF0194_transport"/>
</dbReference>
<keyword evidence="6" id="KW-1185">Reference proteome</keyword>
<evidence type="ECO:0000313" key="5">
    <source>
        <dbReference type="EMBL" id="MFB9232658.1"/>
    </source>
</evidence>